<proteinExistence type="predicted"/>
<reference evidence="1" key="1">
    <citation type="submission" date="2014-01" db="EMBL/GenBank/DDBJ databases">
        <authorList>
            <person name="Aslett M."/>
        </authorList>
    </citation>
    <scope>NUCLEOTIDE SEQUENCE</scope>
</reference>
<protein>
    <submittedName>
        <fullName evidence="1">Uncharacterized protein</fullName>
    </submittedName>
</protein>
<organism evidence="1 2">
    <name type="scientific">Trichuris trichiura</name>
    <name type="common">Whipworm</name>
    <name type="synonym">Trichocephalus trichiurus</name>
    <dbReference type="NCBI Taxonomy" id="36087"/>
    <lineage>
        <taxon>Eukaryota</taxon>
        <taxon>Metazoa</taxon>
        <taxon>Ecdysozoa</taxon>
        <taxon>Nematoda</taxon>
        <taxon>Enoplea</taxon>
        <taxon>Dorylaimia</taxon>
        <taxon>Trichinellida</taxon>
        <taxon>Trichuridae</taxon>
        <taxon>Trichuris</taxon>
    </lineage>
</organism>
<sequence>MCDANGVKRDGIFIPFIQNGIKWDGVKVKNPVQYLKPIWAAADGSRLHKLVPMVSVDFRQKMEDAGVLSPDDKYPCDTVGNDTMDKVERMVCEQVNTAMSTEEKEGVNADDLYVGNTNIPFARAVARNFVLDVLHNRYGFSYAVIAQRADINEKSAMRCVRKCHELVGYDKTYAYVNTLINDRLRE</sequence>
<reference evidence="1" key="2">
    <citation type="submission" date="2014-03" db="EMBL/GenBank/DDBJ databases">
        <title>The whipworm genome and dual-species transcriptomics of an intimate host-pathogen interaction.</title>
        <authorList>
            <person name="Foth B.J."/>
            <person name="Tsai I.J."/>
            <person name="Reid A.J."/>
            <person name="Bancroft A.J."/>
            <person name="Nichol S."/>
            <person name="Tracey A."/>
            <person name="Holroyd N."/>
            <person name="Cotton J.A."/>
            <person name="Stanley E.J."/>
            <person name="Zarowiecki M."/>
            <person name="Liu J.Z."/>
            <person name="Huckvale T."/>
            <person name="Cooper P.J."/>
            <person name="Grencis R.K."/>
            <person name="Berriman M."/>
        </authorList>
    </citation>
    <scope>NUCLEOTIDE SEQUENCE [LARGE SCALE GENOMIC DNA]</scope>
</reference>
<keyword evidence="2" id="KW-1185">Reference proteome</keyword>
<evidence type="ECO:0000313" key="1">
    <source>
        <dbReference type="EMBL" id="CDW60526.1"/>
    </source>
</evidence>
<name>A0A077ZJD3_TRITR</name>
<dbReference type="AlphaFoldDB" id="A0A077ZJD3"/>
<dbReference type="EMBL" id="HG807165">
    <property type="protein sequence ID" value="CDW60526.1"/>
    <property type="molecule type" value="Genomic_DNA"/>
</dbReference>
<gene>
    <name evidence="1" type="ORF">TTRE_0000891301</name>
</gene>
<dbReference type="Proteomes" id="UP000030665">
    <property type="component" value="Unassembled WGS sequence"/>
</dbReference>
<evidence type="ECO:0000313" key="2">
    <source>
        <dbReference type="Proteomes" id="UP000030665"/>
    </source>
</evidence>
<accession>A0A077ZJD3</accession>